<sequence length="212" mass="23840">MLDIATTKTSTIESFKDDSRHDVVIVLPYITEDRARRTQAVLRERTKHGGLLVLANDDKRLGFIATANAVYAGTRSEYFCYLAEDAFPGYYWLEYAMDTMRKSGAGLLAFSDGRFFGRIAAFGLLRREWAQTLYGGPFFYPGYASHFADTELSVIAAQTDSLVYNPNAILLEVDYEKRLHPNNADDEALYTRRASSGFDGKIPPFHPQSPPI</sequence>
<dbReference type="SUPFAM" id="SSF53448">
    <property type="entry name" value="Nucleotide-diphospho-sugar transferases"/>
    <property type="match status" value="1"/>
</dbReference>
<reference evidence="1" key="1">
    <citation type="submission" date="2016-04" db="EMBL/GenBank/DDBJ databases">
        <authorList>
            <person name="Evans L.H."/>
            <person name="Alamgir A."/>
            <person name="Owens N."/>
            <person name="Weber N.D."/>
            <person name="Virtaneva K."/>
            <person name="Barbian K."/>
            <person name="Babar A."/>
            <person name="Rosenke K."/>
        </authorList>
    </citation>
    <scope>NUCLEOTIDE SEQUENCE</scope>
    <source>
        <strain evidence="1">86</strain>
    </source>
</reference>
<dbReference type="AlphaFoldDB" id="A0A212KF66"/>
<protein>
    <recommendedName>
        <fullName evidence="2">Glycosyltransferase</fullName>
    </recommendedName>
</protein>
<accession>A0A212KF66</accession>
<name>A0A212KF66_9DELT</name>
<evidence type="ECO:0008006" key="2">
    <source>
        <dbReference type="Google" id="ProtNLM"/>
    </source>
</evidence>
<evidence type="ECO:0000313" key="1">
    <source>
        <dbReference type="EMBL" id="SBW10287.1"/>
    </source>
</evidence>
<proteinExistence type="predicted"/>
<dbReference type="EMBL" id="FLUQ01000006">
    <property type="protein sequence ID" value="SBW10287.1"/>
    <property type="molecule type" value="Genomic_DNA"/>
</dbReference>
<gene>
    <name evidence="1" type="ORF">KL86DPRO_60106</name>
</gene>
<organism evidence="1">
    <name type="scientific">uncultured delta proteobacterium</name>
    <dbReference type="NCBI Taxonomy" id="34034"/>
    <lineage>
        <taxon>Bacteria</taxon>
        <taxon>Deltaproteobacteria</taxon>
        <taxon>environmental samples</taxon>
    </lineage>
</organism>
<dbReference type="InterPro" id="IPR029044">
    <property type="entry name" value="Nucleotide-diphossugar_trans"/>
</dbReference>